<reference evidence="5 6" key="5">
    <citation type="journal article" date="2010" name="Appl. Environ. Microbiol.">
        <title>phrR-like gene praR of Azorhizobium caulinodans ORS571 is essential for symbiosis with Sesbania rostrata and is involved in expression of reb genes.</title>
        <authorList>
            <person name="Akiba N."/>
            <person name="Aono T."/>
            <person name="Toyazaki H."/>
            <person name="Sato S."/>
            <person name="Oyaizu H."/>
        </authorList>
    </citation>
    <scope>NUCLEOTIDE SEQUENCE [LARGE SCALE GENOMIC DNA]</scope>
    <source>
        <strain evidence="6">ATCC 43989 / DSM 5975 / JCM 20966 / LMG 6465 / NBRC 14845 / NCIMB 13405 / ORS 571</strain>
    </source>
</reference>
<dbReference type="PANTHER" id="PTHR30290">
    <property type="entry name" value="PERIPLASMIC BINDING COMPONENT OF ABC TRANSPORTER"/>
    <property type="match status" value="1"/>
</dbReference>
<keyword evidence="6" id="KW-1185">Reference proteome</keyword>
<dbReference type="EMBL" id="AP009384">
    <property type="protein sequence ID" value="BAF86133.1"/>
    <property type="molecule type" value="Genomic_DNA"/>
</dbReference>
<dbReference type="STRING" id="438753.AZC_0135"/>
<dbReference type="HOGENOM" id="CLU_023171_0_0_5"/>
<name>A8IGU2_AZOC5</name>
<dbReference type="GO" id="GO:0042884">
    <property type="term" value="P:microcin transport"/>
    <property type="evidence" value="ECO:0007669"/>
    <property type="project" value="TreeGrafter"/>
</dbReference>
<dbReference type="CDD" id="cd08497">
    <property type="entry name" value="MbnE-like"/>
    <property type="match status" value="1"/>
</dbReference>
<dbReference type="InterPro" id="IPR039424">
    <property type="entry name" value="SBP_5"/>
</dbReference>
<dbReference type="GO" id="GO:0030288">
    <property type="term" value="C:outer membrane-bounded periplasmic space"/>
    <property type="evidence" value="ECO:0007669"/>
    <property type="project" value="TreeGrafter"/>
</dbReference>
<evidence type="ECO:0000256" key="1">
    <source>
        <dbReference type="ARBA" id="ARBA00004418"/>
    </source>
</evidence>
<dbReference type="InterPro" id="IPR030678">
    <property type="entry name" value="Peptide/Ni-bd"/>
</dbReference>
<proteinExistence type="inferred from homology"/>
<dbReference type="eggNOG" id="COG4166">
    <property type="taxonomic scope" value="Bacteria"/>
</dbReference>
<comment type="subcellular location">
    <subcellularLocation>
        <location evidence="1">Periplasm</location>
    </subcellularLocation>
</comment>
<dbReference type="SUPFAM" id="SSF53850">
    <property type="entry name" value="Periplasmic binding protein-like II"/>
    <property type="match status" value="1"/>
</dbReference>
<evidence type="ECO:0000259" key="4">
    <source>
        <dbReference type="Pfam" id="PF00496"/>
    </source>
</evidence>
<dbReference type="PIRSF" id="PIRSF002741">
    <property type="entry name" value="MppA"/>
    <property type="match status" value="1"/>
</dbReference>
<evidence type="ECO:0000256" key="2">
    <source>
        <dbReference type="ARBA" id="ARBA00005695"/>
    </source>
</evidence>
<dbReference type="PANTHER" id="PTHR30290:SF64">
    <property type="entry name" value="ABC TRANSPORTER PERIPLASMIC BINDING PROTEIN"/>
    <property type="match status" value="1"/>
</dbReference>
<dbReference type="Pfam" id="PF00496">
    <property type="entry name" value="SBP_bac_5"/>
    <property type="match status" value="1"/>
</dbReference>
<comment type="similarity">
    <text evidence="2">Belongs to the bacterial solute-binding protein 5 family.</text>
</comment>
<dbReference type="GO" id="GO:1904680">
    <property type="term" value="F:peptide transmembrane transporter activity"/>
    <property type="evidence" value="ECO:0007669"/>
    <property type="project" value="TreeGrafter"/>
</dbReference>
<dbReference type="Proteomes" id="UP000000270">
    <property type="component" value="Chromosome"/>
</dbReference>
<feature type="domain" description="Solute-binding protein family 5" evidence="4">
    <location>
        <begin position="157"/>
        <end position="568"/>
    </location>
</feature>
<protein>
    <submittedName>
        <fullName evidence="5">ABC transporter substrate binding protein</fullName>
    </submittedName>
</protein>
<keyword evidence="3" id="KW-0732">Signal</keyword>
<evidence type="ECO:0000313" key="5">
    <source>
        <dbReference type="EMBL" id="BAF86133.1"/>
    </source>
</evidence>
<sequence length="666" mass="75021">MRGKCVRQRIFRYHFPLITPCFCRRVRRDMRSVLAGRRPAASSPESSMLVKIRRIALATAILACTAPAFAQAQQAAAPAPFRFATSLMGEPKYKPDFKHFDYVNPDAPKGGVVRFAEDGTFDSFNFVVPRGTVGAGIGNIYDTLTTQSRDEVATAYGLIAEGLSYPADFSSVTYRLRAEAKWQDGTPITPDDVVWSFQVLTKNNPGQAFYYRHVKSVEKTGQREVTFTFDQGGNRELPQIVGELLVLPKHWWTGTDANGKARDITQGTLEAPLGSGPYRIKSFVPGRTIVYERVKDYWGKDLPVNVGRNNFDELRYEYYRDDTVALEAFKADQYDWRIEPSAKNWATSYDFPAKQQGKVVLEMFENRASGVMQAFIPNLRRAKFQDPRVRRALNYALDFDGMNHTLFFDQYKRIGSFFSGTELASSGLPTGAELDILNGVKDKVPPGVFTTPYTNPDNPSEQDRRANLRKAADLLKEAGWQVKGKQLVNAKGDAFTLEILIASPAFERVALFYKPALERLGIQTSVRLVDSSQYVNRVRARDFDMIISGWGQSLSPGNEQRDYWGSDSADREGSRNYAGIKDPAVDALIEKIIYATDRQQLVAATHALDRVLLWNDYVIPAWTLGFTRTARWDRFAHPPALPQYSFEFPDIWWWDAAKAAKIGGGN</sequence>
<evidence type="ECO:0000313" key="6">
    <source>
        <dbReference type="Proteomes" id="UP000000270"/>
    </source>
</evidence>
<organism evidence="5 6">
    <name type="scientific">Azorhizobium caulinodans (strain ATCC 43989 / DSM 5975 / JCM 20966 / LMG 6465 / NBRC 14845 / NCIMB 13405 / ORS 571)</name>
    <dbReference type="NCBI Taxonomy" id="438753"/>
    <lineage>
        <taxon>Bacteria</taxon>
        <taxon>Pseudomonadati</taxon>
        <taxon>Pseudomonadota</taxon>
        <taxon>Alphaproteobacteria</taxon>
        <taxon>Hyphomicrobiales</taxon>
        <taxon>Xanthobacteraceae</taxon>
        <taxon>Azorhizobium</taxon>
    </lineage>
</organism>
<reference evidence="5 6" key="6">
    <citation type="journal article" date="2011" name="Appl. Environ. Microbiol.">
        <title>Involvement of the azorhizobial chromosome partition gene (parA) in the onset of bacteroid differentiation during Sesbania rostrata stem nodule development.</title>
        <authorList>
            <person name="Liu CT."/>
            <person name="Lee KB."/>
            <person name="Wang YS."/>
            <person name="Peng MH."/>
            <person name="Lee KT."/>
            <person name="Suzuki S."/>
            <person name="Suzuki T."/>
            <person name="Oyaizu H."/>
        </authorList>
    </citation>
    <scope>NUCLEOTIDE SEQUENCE [LARGE SCALE GENOMIC DNA]</scope>
    <source>
        <strain evidence="6">ATCC 43989 / DSM 5975 / JCM 20966 / LMG 6465 / NBRC 14845 / NCIMB 13405 / ORS 571</strain>
    </source>
</reference>
<accession>A8IGU2</accession>
<reference evidence="5 6" key="1">
    <citation type="journal article" date="2007" name="Appl. Environ. Microbiol.">
        <title>Rhizobial factors required for stem nodule maturation and maintenance in Sesbania rostrata-Azorhizobium caulinodans ORS571 symbiosis.</title>
        <authorList>
            <person name="Suzuki S."/>
            <person name="Aono T."/>
            <person name="Lee KB."/>
            <person name="Suzuki T."/>
            <person name="Liu CT."/>
            <person name="Miwa H."/>
            <person name="Wakao S."/>
            <person name="Iki T."/>
            <person name="Oyaizu H."/>
        </authorList>
    </citation>
    <scope>NUCLEOTIDE SEQUENCE [LARGE SCALE GENOMIC DNA]</scope>
    <source>
        <strain evidence="6">ATCC 43989 / DSM 5975 / JCM 20966 / LMG 6465 / NBRC 14845 / NCIMB 13405 / ORS 571</strain>
    </source>
</reference>
<reference evidence="6" key="2">
    <citation type="submission" date="2007-04" db="EMBL/GenBank/DDBJ databases">
        <title>Complete genome sequence of the nitrogen-fixing bacterium Azorhizobium caulinodans ORS571.</title>
        <authorList>
            <person name="Lee K.B."/>
            <person name="Backer P.D."/>
            <person name="Aono T."/>
            <person name="Liu C.T."/>
            <person name="Suzuki S."/>
            <person name="Suzuki T."/>
            <person name="Kaneko T."/>
            <person name="Yamada M."/>
            <person name="Tabata S."/>
            <person name="Kupfer D.M."/>
            <person name="Najar F.Z."/>
            <person name="Wiley G.B."/>
            <person name="Roe B."/>
            <person name="Binnewies T."/>
            <person name="Ussery D."/>
            <person name="Vereecke D."/>
            <person name="Gevers D."/>
            <person name="Holsters M."/>
            <person name="Oyaizu H."/>
        </authorList>
    </citation>
    <scope>NUCLEOTIDE SEQUENCE [LARGE SCALE GENOMIC DNA]</scope>
    <source>
        <strain evidence="6">ATCC 43989 / DSM 5975 / JCM 20966 / LMG 6465 / NBRC 14845 / NCIMB 13405 / ORS 571</strain>
    </source>
</reference>
<dbReference type="GO" id="GO:0043190">
    <property type="term" value="C:ATP-binding cassette (ABC) transporter complex"/>
    <property type="evidence" value="ECO:0007669"/>
    <property type="project" value="InterPro"/>
</dbReference>
<dbReference type="GO" id="GO:0015833">
    <property type="term" value="P:peptide transport"/>
    <property type="evidence" value="ECO:0007669"/>
    <property type="project" value="TreeGrafter"/>
</dbReference>
<reference evidence="5 6" key="4">
    <citation type="journal article" date="2009" name="Appl. Environ. Microbiol.">
        <title>Comparative genome-wide transcriptional profiling of Azorhizobium caulinodans ORS571 grown under free-living and symbiotic conditions.</title>
        <authorList>
            <person name="Tsukada S."/>
            <person name="Aono T."/>
            <person name="Akiba N."/>
            <person name="Lee KB."/>
            <person name="Liu CT."/>
            <person name="Toyazaki H."/>
            <person name="Oyaizu H."/>
        </authorList>
    </citation>
    <scope>NUCLEOTIDE SEQUENCE [LARGE SCALE GENOMIC DNA]</scope>
    <source>
        <strain evidence="6">ATCC 43989 / DSM 5975 / JCM 20966 / LMG 6465 / NBRC 14845 / NCIMB 13405 / ORS 571</strain>
    </source>
</reference>
<dbReference type="Gene3D" id="3.10.105.10">
    <property type="entry name" value="Dipeptide-binding Protein, Domain 3"/>
    <property type="match status" value="1"/>
</dbReference>
<dbReference type="InterPro" id="IPR000914">
    <property type="entry name" value="SBP_5_dom"/>
</dbReference>
<reference evidence="5 6" key="3">
    <citation type="journal article" date="2008" name="BMC Genomics">
        <title>The genome of the versatile nitrogen fixer Azorhizobium caulinodans ORS571.</title>
        <authorList>
            <person name="Lee KB."/>
            <person name="Backer P.D."/>
            <person name="Aono T."/>
            <person name="Liu CT."/>
            <person name="Suzuki S."/>
            <person name="Suzuki T."/>
            <person name="Kaneko T."/>
            <person name="Yamada M."/>
            <person name="Tabata S."/>
            <person name="Kupfer D.M."/>
            <person name="Najar F.Z."/>
            <person name="Wiley G.B."/>
            <person name="Roe B."/>
            <person name="Binnewies T.T."/>
            <person name="Ussery D.W."/>
            <person name="D'Haeze W."/>
            <person name="Herder J.D."/>
            <person name="Gevers D."/>
            <person name="Vereecke D."/>
            <person name="Holsters M."/>
            <person name="Oyaizu H."/>
        </authorList>
    </citation>
    <scope>NUCLEOTIDE SEQUENCE [LARGE SCALE GENOMIC DNA]</scope>
    <source>
        <strain evidence="6">ATCC 43989 / DSM 5975 / JCM 20966 / LMG 6465 / NBRC 14845 / NCIMB 13405 / ORS 571</strain>
    </source>
</reference>
<gene>
    <name evidence="5" type="ordered locus">AZC_0135</name>
</gene>
<evidence type="ECO:0000256" key="3">
    <source>
        <dbReference type="ARBA" id="ARBA00022729"/>
    </source>
</evidence>
<dbReference type="Gene3D" id="3.40.190.10">
    <property type="entry name" value="Periplasmic binding protein-like II"/>
    <property type="match status" value="1"/>
</dbReference>
<dbReference type="KEGG" id="azc:AZC_0135"/>
<dbReference type="AlphaFoldDB" id="A8IGU2"/>